<organism evidence="7 8">
    <name type="scientific">Marinibaculum pumilum</name>
    <dbReference type="NCBI Taxonomy" id="1766165"/>
    <lineage>
        <taxon>Bacteria</taxon>
        <taxon>Pseudomonadati</taxon>
        <taxon>Pseudomonadota</taxon>
        <taxon>Alphaproteobacteria</taxon>
        <taxon>Rhodospirillales</taxon>
        <taxon>Rhodospirillaceae</taxon>
        <taxon>Marinibaculum</taxon>
    </lineage>
</organism>
<comment type="similarity">
    <text evidence="5">Belongs to the ABC-2 integral membrane protein family.</text>
</comment>
<dbReference type="PANTHER" id="PTHR43027">
    <property type="entry name" value="DOXORUBICIN RESISTANCE ABC TRANSPORTER PERMEASE PROTEIN DRRC-RELATED"/>
    <property type="match status" value="1"/>
</dbReference>
<gene>
    <name evidence="7" type="ORF">ACFOGJ_26820</name>
</gene>
<evidence type="ECO:0000256" key="3">
    <source>
        <dbReference type="ARBA" id="ARBA00022989"/>
    </source>
</evidence>
<evidence type="ECO:0000256" key="5">
    <source>
        <dbReference type="RuleBase" id="RU361157"/>
    </source>
</evidence>
<accession>A0ABV7L8B9</accession>
<feature type="transmembrane region" description="Helical" evidence="5">
    <location>
        <begin position="169"/>
        <end position="194"/>
    </location>
</feature>
<feature type="transmembrane region" description="Helical" evidence="5">
    <location>
        <begin position="87"/>
        <end position="110"/>
    </location>
</feature>
<dbReference type="PROSITE" id="PS51012">
    <property type="entry name" value="ABC_TM2"/>
    <property type="match status" value="1"/>
</dbReference>
<keyword evidence="4 5" id="KW-0472">Membrane</keyword>
<evidence type="ECO:0000256" key="1">
    <source>
        <dbReference type="ARBA" id="ARBA00004141"/>
    </source>
</evidence>
<dbReference type="PANTHER" id="PTHR43027:SF1">
    <property type="entry name" value="DOXORUBICIN RESISTANCE ABC TRANSPORTER PERMEASE PROTEIN DRRC-RELATED"/>
    <property type="match status" value="1"/>
</dbReference>
<comment type="caution">
    <text evidence="7">The sequence shown here is derived from an EMBL/GenBank/DDBJ whole genome shotgun (WGS) entry which is preliminary data.</text>
</comment>
<feature type="transmembrane region" description="Helical" evidence="5">
    <location>
        <begin position="201"/>
        <end position="219"/>
    </location>
</feature>
<dbReference type="InterPro" id="IPR013525">
    <property type="entry name" value="ABC2_TM"/>
</dbReference>
<feature type="transmembrane region" description="Helical" evidence="5">
    <location>
        <begin position="253"/>
        <end position="275"/>
    </location>
</feature>
<dbReference type="InterPro" id="IPR047817">
    <property type="entry name" value="ABC2_TM_bact-type"/>
</dbReference>
<keyword evidence="5" id="KW-1003">Cell membrane</keyword>
<evidence type="ECO:0000313" key="8">
    <source>
        <dbReference type="Proteomes" id="UP001595528"/>
    </source>
</evidence>
<feature type="domain" description="ABC transmembrane type-2" evidence="6">
    <location>
        <begin position="51"/>
        <end position="277"/>
    </location>
</feature>
<keyword evidence="3 5" id="KW-1133">Transmembrane helix</keyword>
<evidence type="ECO:0000313" key="7">
    <source>
        <dbReference type="EMBL" id="MFC3230887.1"/>
    </source>
</evidence>
<dbReference type="RefSeq" id="WP_379906350.1">
    <property type="nucleotide sequence ID" value="NZ_JBHRTR010000050.1"/>
</dbReference>
<protein>
    <recommendedName>
        <fullName evidence="5">Transport permease protein</fullName>
    </recommendedName>
</protein>
<keyword evidence="8" id="KW-1185">Reference proteome</keyword>
<proteinExistence type="inferred from homology"/>
<evidence type="ECO:0000256" key="2">
    <source>
        <dbReference type="ARBA" id="ARBA00022692"/>
    </source>
</evidence>
<feature type="transmembrane region" description="Helical" evidence="5">
    <location>
        <begin position="131"/>
        <end position="163"/>
    </location>
</feature>
<comment type="subcellular location">
    <subcellularLocation>
        <location evidence="5">Cell inner membrane</location>
        <topology evidence="5">Multi-pass membrane protein</topology>
    </subcellularLocation>
    <subcellularLocation>
        <location evidence="1">Membrane</location>
        <topology evidence="1">Multi-pass membrane protein</topology>
    </subcellularLocation>
</comment>
<dbReference type="EMBL" id="JBHRTR010000050">
    <property type="protein sequence ID" value="MFC3230887.1"/>
    <property type="molecule type" value="Genomic_DNA"/>
</dbReference>
<keyword evidence="2 5" id="KW-0812">Transmembrane</keyword>
<dbReference type="InterPro" id="IPR052902">
    <property type="entry name" value="ABC-2_transporter"/>
</dbReference>
<sequence length="292" mass="32396">MSDGLADPARRDGIASMPGAEGRPVAVPAWSIRRVTAMVRRYTYLLLSSWPRILELAYWPTVQMLMWGFMTMFLAENSSYIGQAFGVLISGVLLWDILFRGQIGLAISFMEEMWSRNLGHLFVSPLRPLELVAALVTMSLIRTLIGVVPASILAIFFFGFSIYDLGLPLVGFFLSLLIFAWAIGLAVSGLVLLWGQGAESLAWAAIFGIMPFSAVYYPVTALPDWIAWVAWLMPAAYSFEGMRTILLDGTVRLDLMAIGYGLNLVYLALGTFAFLRCFRIARRDGLLLQQGE</sequence>
<comment type="caution">
    <text evidence="5">Lacks conserved residue(s) required for the propagation of feature annotation.</text>
</comment>
<name>A0ABV7L8B9_9PROT</name>
<dbReference type="Proteomes" id="UP001595528">
    <property type="component" value="Unassembled WGS sequence"/>
</dbReference>
<evidence type="ECO:0000259" key="6">
    <source>
        <dbReference type="PROSITE" id="PS51012"/>
    </source>
</evidence>
<keyword evidence="5" id="KW-0813">Transport</keyword>
<dbReference type="Pfam" id="PF01061">
    <property type="entry name" value="ABC2_membrane"/>
    <property type="match status" value="1"/>
</dbReference>
<reference evidence="8" key="1">
    <citation type="journal article" date="2019" name="Int. J. Syst. Evol. Microbiol.">
        <title>The Global Catalogue of Microorganisms (GCM) 10K type strain sequencing project: providing services to taxonomists for standard genome sequencing and annotation.</title>
        <authorList>
            <consortium name="The Broad Institute Genomics Platform"/>
            <consortium name="The Broad Institute Genome Sequencing Center for Infectious Disease"/>
            <person name="Wu L."/>
            <person name="Ma J."/>
        </authorList>
    </citation>
    <scope>NUCLEOTIDE SEQUENCE [LARGE SCALE GENOMIC DNA]</scope>
    <source>
        <strain evidence="8">KCTC 42964</strain>
    </source>
</reference>
<evidence type="ECO:0000256" key="4">
    <source>
        <dbReference type="ARBA" id="ARBA00023136"/>
    </source>
</evidence>